<sequence>MTLQHREEISILLKRLSDICAEIDTEIDFSKYFSNVQTVLLNYLGCPLQSPETGPQSSDRVICPGPSDGCEVGHGAFGTTNPNGTIGLTGSIERSIRDSDGDAATTNGEEIAAVGAQLDAGATTTANRITNTQAAAANNEVVTIDDNTNDEASRMNAYFAGFKLTQEEKENLVELAVSVADGKEAQCIVTAFHKEYAECPRKFWNAFSGYSRTENVLEDLLSALSHFESSSVLARRFVSKKLYHTVDCIAQIEIGNRLDADSLEGGASSSEEHEEEKEGGKSEFSERRSFKAIAFQKHLERKSTPAERTKLRYGEKISQLESGILVGIKQAHWTM</sequence>
<protein>
    <submittedName>
        <fullName evidence="2">Uncharacterized protein</fullName>
    </submittedName>
</protein>
<dbReference type="AlphaFoldDB" id="A0A8A1LV01"/>
<dbReference type="VEuPathDB" id="FungiDB:I7I53_03957"/>
<feature type="region of interest" description="Disordered" evidence="1">
    <location>
        <begin position="263"/>
        <end position="285"/>
    </location>
</feature>
<gene>
    <name evidence="2" type="ORF">I7I53_03957</name>
</gene>
<reference evidence="2" key="1">
    <citation type="submission" date="2021-01" db="EMBL/GenBank/DDBJ databases">
        <title>Chromosome-level genome assembly of a human fungal pathogen reveals clustering of transcriptionally co-regulated genes.</title>
        <authorList>
            <person name="Voorhies M."/>
            <person name="Cohen S."/>
            <person name="Shea T.P."/>
            <person name="Petrus S."/>
            <person name="Munoz J.F."/>
            <person name="Poplawski S."/>
            <person name="Goldman W.E."/>
            <person name="Michael T."/>
            <person name="Cuomo C.A."/>
            <person name="Sil A."/>
            <person name="Beyhan S."/>
        </authorList>
    </citation>
    <scope>NUCLEOTIDE SEQUENCE</scope>
    <source>
        <strain evidence="2">H88</strain>
    </source>
</reference>
<evidence type="ECO:0000313" key="2">
    <source>
        <dbReference type="EMBL" id="QSS55932.1"/>
    </source>
</evidence>
<accession>A0A8A1LV01</accession>
<name>A0A8A1LV01_AJEC8</name>
<proteinExistence type="predicted"/>
<dbReference type="Proteomes" id="UP000663419">
    <property type="component" value="Chromosome 4"/>
</dbReference>
<feature type="compositionally biased region" description="Basic and acidic residues" evidence="1">
    <location>
        <begin position="276"/>
        <end position="285"/>
    </location>
</feature>
<evidence type="ECO:0000256" key="1">
    <source>
        <dbReference type="SAM" id="MobiDB-lite"/>
    </source>
</evidence>
<organism evidence="2 3">
    <name type="scientific">Ajellomyces capsulatus (strain H88)</name>
    <name type="common">Darling's disease fungus</name>
    <name type="synonym">Histoplasma capsulatum</name>
    <dbReference type="NCBI Taxonomy" id="544711"/>
    <lineage>
        <taxon>Eukaryota</taxon>
        <taxon>Fungi</taxon>
        <taxon>Dikarya</taxon>
        <taxon>Ascomycota</taxon>
        <taxon>Pezizomycotina</taxon>
        <taxon>Eurotiomycetes</taxon>
        <taxon>Eurotiomycetidae</taxon>
        <taxon>Onygenales</taxon>
        <taxon>Ajellomycetaceae</taxon>
        <taxon>Histoplasma</taxon>
    </lineage>
</organism>
<dbReference type="EMBL" id="CP069105">
    <property type="protein sequence ID" value="QSS55932.1"/>
    <property type="molecule type" value="Genomic_DNA"/>
</dbReference>
<evidence type="ECO:0000313" key="3">
    <source>
        <dbReference type="Proteomes" id="UP000663419"/>
    </source>
</evidence>